<protein>
    <submittedName>
        <fullName evidence="8">Putative Lysine exporter protein (LYSE/YGGA)</fullName>
    </submittedName>
</protein>
<dbReference type="Pfam" id="PF01810">
    <property type="entry name" value="LysE"/>
    <property type="match status" value="1"/>
</dbReference>
<dbReference type="Proteomes" id="UP000028511">
    <property type="component" value="Unassembled WGS sequence"/>
</dbReference>
<keyword evidence="4" id="KW-0813">Transport</keyword>
<evidence type="ECO:0000256" key="2">
    <source>
        <dbReference type="ARBA" id="ARBA00022475"/>
    </source>
</evidence>
<dbReference type="GO" id="GO:0005886">
    <property type="term" value="C:plasma membrane"/>
    <property type="evidence" value="ECO:0007669"/>
    <property type="project" value="UniProtKB-SubCell"/>
</dbReference>
<evidence type="ECO:0000256" key="3">
    <source>
        <dbReference type="ARBA" id="ARBA00022692"/>
    </source>
</evidence>
<keyword evidence="2" id="KW-1003">Cell membrane</keyword>
<dbReference type="GO" id="GO:0015171">
    <property type="term" value="F:amino acid transmembrane transporter activity"/>
    <property type="evidence" value="ECO:0007669"/>
    <property type="project" value="TreeGrafter"/>
</dbReference>
<dbReference type="PANTHER" id="PTHR30086:SF20">
    <property type="entry name" value="ARGININE EXPORTER PROTEIN ARGO-RELATED"/>
    <property type="match status" value="1"/>
</dbReference>
<dbReference type="PIRSF" id="PIRSF006324">
    <property type="entry name" value="LeuE"/>
    <property type="match status" value="1"/>
</dbReference>
<proteinExistence type="predicted"/>
<keyword evidence="5 7" id="KW-1133">Transmembrane helix</keyword>
<feature type="transmembrane region" description="Helical" evidence="7">
    <location>
        <begin position="150"/>
        <end position="175"/>
    </location>
</feature>
<evidence type="ECO:0000256" key="6">
    <source>
        <dbReference type="ARBA" id="ARBA00023136"/>
    </source>
</evidence>
<dbReference type="InterPro" id="IPR001123">
    <property type="entry name" value="LeuE-type"/>
</dbReference>
<name>A0A077NE65_XENBV</name>
<dbReference type="EMBL" id="CBSW010000109">
    <property type="protein sequence ID" value="CDG96185.1"/>
    <property type="molecule type" value="Genomic_DNA"/>
</dbReference>
<feature type="transmembrane region" description="Helical" evidence="7">
    <location>
        <begin position="187"/>
        <end position="206"/>
    </location>
</feature>
<keyword evidence="3 7" id="KW-0812">Transmembrane</keyword>
<feature type="transmembrane region" description="Helical" evidence="7">
    <location>
        <begin position="64"/>
        <end position="85"/>
    </location>
</feature>
<dbReference type="RefSeq" id="WP_038209825.1">
    <property type="nucleotide sequence ID" value="NZ_CAWLWN010000178.1"/>
</dbReference>
<sequence length="213" mass="23776">MLDVNWILFLVTALTINAIPGADVIYVTSNYHRIGWKAAASSAIGLAIGYYFYVFITWAGITSILMSLPALYTIIQTAGALYLIWMGYNIYRSKPSEITASSEKNDRNINRKKSSSYLLNGLLISILNPKVGIFFVSFFPQFVHQNSPDYLLLVLGTIFCIGATFFNILYCLITAQLKRISPEKTNFILGRIPGLILIILGVMMILESIKSII</sequence>
<evidence type="ECO:0000256" key="7">
    <source>
        <dbReference type="SAM" id="Phobius"/>
    </source>
</evidence>
<feature type="transmembrane region" description="Helical" evidence="7">
    <location>
        <begin position="38"/>
        <end position="58"/>
    </location>
</feature>
<dbReference type="HOGENOM" id="CLU_079569_2_3_6"/>
<reference evidence="8" key="1">
    <citation type="submission" date="2013-07" db="EMBL/GenBank/DDBJ databases">
        <title>Sub-species coevolution in mutualistic symbiosis.</title>
        <authorList>
            <person name="Murfin K."/>
            <person name="Klassen J."/>
            <person name="Lee M."/>
            <person name="Forst S."/>
            <person name="Stock P."/>
            <person name="Goodrich-Blair H."/>
        </authorList>
    </citation>
    <scope>NUCLEOTIDE SEQUENCE [LARGE SCALE GENOMIC DNA]</scope>
    <source>
        <strain evidence="8">Puntauvense</strain>
    </source>
</reference>
<organism evidence="8 9">
    <name type="scientific">Xenorhabdus bovienii str. puntauvense</name>
    <dbReference type="NCBI Taxonomy" id="1398201"/>
    <lineage>
        <taxon>Bacteria</taxon>
        <taxon>Pseudomonadati</taxon>
        <taxon>Pseudomonadota</taxon>
        <taxon>Gammaproteobacteria</taxon>
        <taxon>Enterobacterales</taxon>
        <taxon>Morganellaceae</taxon>
        <taxon>Xenorhabdus</taxon>
    </lineage>
</organism>
<comment type="subcellular location">
    <subcellularLocation>
        <location evidence="1">Cell membrane</location>
        <topology evidence="1">Multi-pass membrane protein</topology>
    </subcellularLocation>
</comment>
<dbReference type="PANTHER" id="PTHR30086">
    <property type="entry name" value="ARGININE EXPORTER PROTEIN ARGO"/>
    <property type="match status" value="1"/>
</dbReference>
<evidence type="ECO:0000256" key="5">
    <source>
        <dbReference type="ARBA" id="ARBA00022989"/>
    </source>
</evidence>
<comment type="caution">
    <text evidence="8">The sequence shown here is derived from an EMBL/GenBank/DDBJ whole genome shotgun (WGS) entry which is preliminary data.</text>
</comment>
<gene>
    <name evidence="8" type="ORF">XBP1_1970007</name>
</gene>
<evidence type="ECO:0000256" key="1">
    <source>
        <dbReference type="ARBA" id="ARBA00004651"/>
    </source>
</evidence>
<evidence type="ECO:0000256" key="4">
    <source>
        <dbReference type="ARBA" id="ARBA00022970"/>
    </source>
</evidence>
<evidence type="ECO:0000313" key="8">
    <source>
        <dbReference type="EMBL" id="CDG96185.1"/>
    </source>
</evidence>
<keyword evidence="4" id="KW-0029">Amino-acid transport</keyword>
<accession>A0A077NE65</accession>
<dbReference type="AlphaFoldDB" id="A0A077NE65"/>
<keyword evidence="6 7" id="KW-0472">Membrane</keyword>
<feature type="transmembrane region" description="Helical" evidence="7">
    <location>
        <begin position="117"/>
        <end position="138"/>
    </location>
</feature>
<feature type="transmembrane region" description="Helical" evidence="7">
    <location>
        <begin position="6"/>
        <end position="26"/>
    </location>
</feature>
<evidence type="ECO:0000313" key="9">
    <source>
        <dbReference type="Proteomes" id="UP000028511"/>
    </source>
</evidence>